<reference evidence="2" key="1">
    <citation type="submission" date="2023-10" db="EMBL/GenBank/DDBJ databases">
        <title>Genome assembly of Pristionchus species.</title>
        <authorList>
            <person name="Yoshida K."/>
            <person name="Sommer R.J."/>
        </authorList>
    </citation>
    <scope>NUCLEOTIDE SEQUENCE</scope>
    <source>
        <strain evidence="2">RS0144</strain>
    </source>
</reference>
<feature type="compositionally biased region" description="Basic and acidic residues" evidence="1">
    <location>
        <begin position="1"/>
        <end position="13"/>
    </location>
</feature>
<evidence type="ECO:0000256" key="1">
    <source>
        <dbReference type="SAM" id="MobiDB-lite"/>
    </source>
</evidence>
<feature type="region of interest" description="Disordered" evidence="1">
    <location>
        <begin position="1"/>
        <end position="48"/>
    </location>
</feature>
<dbReference type="EMBL" id="BTSX01000003">
    <property type="protein sequence ID" value="GMS88972.1"/>
    <property type="molecule type" value="Genomic_DNA"/>
</dbReference>
<name>A0AAV5T1W1_9BILA</name>
<evidence type="ECO:0000313" key="2">
    <source>
        <dbReference type="EMBL" id="GMS88972.1"/>
    </source>
</evidence>
<feature type="compositionally biased region" description="Basic and acidic residues" evidence="1">
    <location>
        <begin position="38"/>
        <end position="48"/>
    </location>
</feature>
<comment type="caution">
    <text evidence="2">The sequence shown here is derived from an EMBL/GenBank/DDBJ whole genome shotgun (WGS) entry which is preliminary data.</text>
</comment>
<feature type="compositionally biased region" description="Polar residues" evidence="1">
    <location>
        <begin position="259"/>
        <end position="271"/>
    </location>
</feature>
<evidence type="ECO:0000313" key="3">
    <source>
        <dbReference type="Proteomes" id="UP001432027"/>
    </source>
</evidence>
<feature type="region of interest" description="Disordered" evidence="1">
    <location>
        <begin position="112"/>
        <end position="163"/>
    </location>
</feature>
<dbReference type="Proteomes" id="UP001432027">
    <property type="component" value="Unassembled WGS sequence"/>
</dbReference>
<proteinExistence type="predicted"/>
<feature type="region of interest" description="Disordered" evidence="1">
    <location>
        <begin position="259"/>
        <end position="297"/>
    </location>
</feature>
<feature type="compositionally biased region" description="Basic residues" evidence="1">
    <location>
        <begin position="124"/>
        <end position="134"/>
    </location>
</feature>
<accession>A0AAV5T1W1</accession>
<dbReference type="AlphaFoldDB" id="A0AAV5T1W1"/>
<keyword evidence="3" id="KW-1185">Reference proteome</keyword>
<protein>
    <submittedName>
        <fullName evidence="2">Uncharacterized protein</fullName>
    </submittedName>
</protein>
<gene>
    <name evidence="2" type="ORF">PENTCL1PPCAC_11147</name>
</gene>
<sequence>MDKRKERMSEIRRILSGISQQQEDTKKEGEEVKEEEEKEKMDEMEAERTRKEIELNLAAASMSLKHLTEMREKLEAIQALGEEPTMEEEEIFRRLDLVEKMGDEFEHCCPACGRQLVDDSPPLSRKRTLPRRHSVLPPSPLSLPPSPSSPLRPPPITSPLHPMDREGQLTRIEEALALQRTQLTTLLRRGDRDEENTMSRQLHSLLLSSSPRVLSSLSSICDDLSRGQAVPSLERVLESLLDPRDLTISTFSSTDDVIYENRTTQEASSSTDEVKNRRKEDEKIQNGVEEEKREEREEREVLTVERVVAAIQLQCMQVIEGEESIDERVKQRLLECSLSMLSSLPLSRSFLLQSSSLLSSSITPFLSLPLPEYASPLLEDISDTLTSHLELANVLTAIPPSP</sequence>
<feature type="compositionally biased region" description="Pro residues" evidence="1">
    <location>
        <begin position="137"/>
        <end position="157"/>
    </location>
</feature>
<feature type="compositionally biased region" description="Basic and acidic residues" evidence="1">
    <location>
        <begin position="272"/>
        <end position="297"/>
    </location>
</feature>
<organism evidence="2 3">
    <name type="scientific">Pristionchus entomophagus</name>
    <dbReference type="NCBI Taxonomy" id="358040"/>
    <lineage>
        <taxon>Eukaryota</taxon>
        <taxon>Metazoa</taxon>
        <taxon>Ecdysozoa</taxon>
        <taxon>Nematoda</taxon>
        <taxon>Chromadorea</taxon>
        <taxon>Rhabditida</taxon>
        <taxon>Rhabditina</taxon>
        <taxon>Diplogasteromorpha</taxon>
        <taxon>Diplogasteroidea</taxon>
        <taxon>Neodiplogasteridae</taxon>
        <taxon>Pristionchus</taxon>
    </lineage>
</organism>